<dbReference type="Proteomes" id="UP000829998">
    <property type="component" value="Chromosome"/>
</dbReference>
<keyword evidence="2" id="KW-1185">Reference proteome</keyword>
<dbReference type="EMBL" id="CP096829">
    <property type="protein sequence ID" value="UPZ17895.1"/>
    <property type="molecule type" value="Genomic_DNA"/>
</dbReference>
<organism evidence="1 2">
    <name type="scientific">Flavobacterium humidisoli</name>
    <dbReference type="NCBI Taxonomy" id="2937442"/>
    <lineage>
        <taxon>Bacteria</taxon>
        <taxon>Pseudomonadati</taxon>
        <taxon>Bacteroidota</taxon>
        <taxon>Flavobacteriia</taxon>
        <taxon>Flavobacteriales</taxon>
        <taxon>Flavobacteriaceae</taxon>
        <taxon>Flavobacterium</taxon>
    </lineage>
</organism>
<accession>A0ABY4LXX2</accession>
<sequence length="470" mass="48788">MILNYATYAQIGVNTSNLQGLIHVDGKKDNPKSGIPNSQETINDFVVTKDGCLGVGNVNPKATVDITSSEHDATVTNGILVPRISGEMLHLADNNNTYGVEQDGILVFVLQPPSVINRVGQTIDIDARGFYYFDYFIDKWVKMLYSAKPAIVSVIDCAGARANGGIVYGFPVNTSVTLPYKGGNGGAYSSFVINSTGVTGLTASLSPGTLENGDGVVTFRIEGTPAGVGTASFDLYLGGKNCSFSIPVTNSTSFVNCSIKSSGNMTINTNYVAGSVKQTVRLDVTTLGTYNISAVKNGVTFAASGTFSSVGSKDVDLIATGIPTSSGLITFPVNMTGSAGVSNCSFTFYVTPLTVSGNLASRSGDGCLGGGQGEQDSKNFGWEDTGINNIILSGGNYDLSTSANITGRGYVYSGNPTKHVGGSVIYRLVNVQTGANYAVSKSTSGRVESGCYSRGGGIAPIMELILAIAI</sequence>
<evidence type="ECO:0000313" key="2">
    <source>
        <dbReference type="Proteomes" id="UP000829998"/>
    </source>
</evidence>
<name>A0ABY4LXX2_9FLAO</name>
<gene>
    <name evidence="1" type="ORF">M0M44_11215</name>
</gene>
<evidence type="ECO:0000313" key="1">
    <source>
        <dbReference type="EMBL" id="UPZ17895.1"/>
    </source>
</evidence>
<reference evidence="1 2" key="1">
    <citation type="submission" date="2022-04" db="EMBL/GenBank/DDBJ databases">
        <authorList>
            <person name="Ra J.-S."/>
            <person name="Kim S.-B."/>
        </authorList>
    </citation>
    <scope>NUCLEOTIDE SEQUENCE [LARGE SCALE GENOMIC DNA]</scope>
    <source>
        <strain evidence="1 2">MMS21-Er5</strain>
    </source>
</reference>
<dbReference type="RefSeq" id="WP_248729833.1">
    <property type="nucleotide sequence ID" value="NZ_CP096829.1"/>
</dbReference>
<proteinExistence type="predicted"/>
<protein>
    <submittedName>
        <fullName evidence="1">Uncharacterized protein</fullName>
    </submittedName>
</protein>